<evidence type="ECO:0000256" key="8">
    <source>
        <dbReference type="RuleBase" id="RU361216"/>
    </source>
</evidence>
<proteinExistence type="inferred from homology"/>
<evidence type="ECO:0000256" key="5">
    <source>
        <dbReference type="ARBA" id="ARBA00022847"/>
    </source>
</evidence>
<feature type="transmembrane region" description="Helical" evidence="8">
    <location>
        <begin position="213"/>
        <end position="235"/>
    </location>
</feature>
<dbReference type="GO" id="GO:0015293">
    <property type="term" value="F:symporter activity"/>
    <property type="evidence" value="ECO:0007669"/>
    <property type="project" value="UniProtKB-UniRule"/>
</dbReference>
<dbReference type="OrthoDB" id="5877963at2759"/>
<comment type="caution">
    <text evidence="8">Lacks conserved residue(s) required for the propagation of feature annotation.</text>
</comment>
<dbReference type="Gene3D" id="1.10.3860.10">
    <property type="entry name" value="Sodium:dicarboxylate symporter"/>
    <property type="match status" value="1"/>
</dbReference>
<dbReference type="EMBL" id="KZ990751">
    <property type="protein sequence ID" value="RKP23703.1"/>
    <property type="molecule type" value="Genomic_DNA"/>
</dbReference>
<evidence type="ECO:0000256" key="3">
    <source>
        <dbReference type="ARBA" id="ARBA00022475"/>
    </source>
</evidence>
<evidence type="ECO:0000256" key="2">
    <source>
        <dbReference type="ARBA" id="ARBA00022448"/>
    </source>
</evidence>
<dbReference type="PANTHER" id="PTHR42865:SF7">
    <property type="entry name" value="PROTON_GLUTAMATE-ASPARTATE SYMPORTER"/>
    <property type="match status" value="1"/>
</dbReference>
<dbReference type="PANTHER" id="PTHR42865">
    <property type="entry name" value="PROTON/GLUTAMATE-ASPARTATE SYMPORTER"/>
    <property type="match status" value="1"/>
</dbReference>
<feature type="transmembrane region" description="Helical" evidence="8">
    <location>
        <begin position="66"/>
        <end position="89"/>
    </location>
</feature>
<dbReference type="FunFam" id="1.10.3860.10:FF:000001">
    <property type="entry name" value="C4-dicarboxylate transport protein"/>
    <property type="match status" value="1"/>
</dbReference>
<evidence type="ECO:0000256" key="6">
    <source>
        <dbReference type="ARBA" id="ARBA00022989"/>
    </source>
</evidence>
<keyword evidence="4 8" id="KW-0812">Transmembrane</keyword>
<evidence type="ECO:0000313" key="9">
    <source>
        <dbReference type="EMBL" id="RKP23703.1"/>
    </source>
</evidence>
<evidence type="ECO:0000256" key="7">
    <source>
        <dbReference type="ARBA" id="ARBA00023136"/>
    </source>
</evidence>
<keyword evidence="6 8" id="KW-1133">Transmembrane helix</keyword>
<dbReference type="InterPro" id="IPR036458">
    <property type="entry name" value="Na:dicarbo_symporter_sf"/>
</dbReference>
<name>A0A4P9YUJ4_9FUNG</name>
<reference evidence="10" key="1">
    <citation type="journal article" date="2018" name="Nat. Microbiol.">
        <title>Leveraging single-cell genomics to expand the fungal tree of life.</title>
        <authorList>
            <person name="Ahrendt S.R."/>
            <person name="Quandt C.A."/>
            <person name="Ciobanu D."/>
            <person name="Clum A."/>
            <person name="Salamov A."/>
            <person name="Andreopoulos B."/>
            <person name="Cheng J.F."/>
            <person name="Woyke T."/>
            <person name="Pelin A."/>
            <person name="Henrissat B."/>
            <person name="Reynolds N.K."/>
            <person name="Benny G.L."/>
            <person name="Smith M.E."/>
            <person name="James T.Y."/>
            <person name="Grigoriev I.V."/>
        </authorList>
    </citation>
    <scope>NUCLEOTIDE SEQUENCE [LARGE SCALE GENOMIC DNA]</scope>
    <source>
        <strain evidence="10">Benny S71-1</strain>
    </source>
</reference>
<dbReference type="Pfam" id="PF00375">
    <property type="entry name" value="SDF"/>
    <property type="match status" value="1"/>
</dbReference>
<feature type="non-terminal residue" evidence="9">
    <location>
        <position position="1"/>
    </location>
</feature>
<protein>
    <recommendedName>
        <fullName evidence="8">Amino acid transporter</fullName>
    </recommendedName>
</protein>
<keyword evidence="10" id="KW-1185">Reference proteome</keyword>
<accession>A0A4P9YUJ4</accession>
<organism evidence="9 10">
    <name type="scientific">Syncephalis pseudoplumigaleata</name>
    <dbReference type="NCBI Taxonomy" id="1712513"/>
    <lineage>
        <taxon>Eukaryota</taxon>
        <taxon>Fungi</taxon>
        <taxon>Fungi incertae sedis</taxon>
        <taxon>Zoopagomycota</taxon>
        <taxon>Zoopagomycotina</taxon>
        <taxon>Zoopagomycetes</taxon>
        <taxon>Zoopagales</taxon>
        <taxon>Piptocephalidaceae</taxon>
        <taxon>Syncephalis</taxon>
    </lineage>
</organism>
<dbReference type="InterPro" id="IPR001991">
    <property type="entry name" value="Na-dicarboxylate_symporter"/>
</dbReference>
<feature type="transmembrane region" description="Helical" evidence="8">
    <location>
        <begin position="33"/>
        <end position="54"/>
    </location>
</feature>
<dbReference type="SUPFAM" id="SSF118215">
    <property type="entry name" value="Proton glutamate symport protein"/>
    <property type="match status" value="1"/>
</dbReference>
<keyword evidence="5 8" id="KW-0769">Symport</keyword>
<keyword evidence="3" id="KW-1003">Cell membrane</keyword>
<feature type="transmembrane region" description="Helical" evidence="8">
    <location>
        <begin position="177"/>
        <end position="201"/>
    </location>
</feature>
<evidence type="ECO:0000256" key="4">
    <source>
        <dbReference type="ARBA" id="ARBA00022692"/>
    </source>
</evidence>
<dbReference type="GO" id="GO:0006835">
    <property type="term" value="P:dicarboxylic acid transport"/>
    <property type="evidence" value="ECO:0007669"/>
    <property type="project" value="UniProtKB-ARBA"/>
</dbReference>
<evidence type="ECO:0000256" key="1">
    <source>
        <dbReference type="ARBA" id="ARBA00004651"/>
    </source>
</evidence>
<sequence>LSYWIIISMVVGLLVGWLAPEFAVHLKPLANVFLRMIKALIVPLLFSTLVVGIAGHGDDLAAVGRMFLKAIVYFEVITTLALVVGLIAVNVTRPGQGVSLAGQTDAAGKEFAKKEISWEHELYAIVPESFFEAAAKNEVLQIVASSMIFAIGIIKVQNGRLKRPMLEFCESLSEIMFKVTAIIMYYAPIGIGAAMAATIGANGVHVLISLGKLVGTLYGALVIFVLLVFLPVILLTRIPLRDFLKAVGQPVLIGFSTASSEAALPKAMENLYAMGCSRKVVAFVLPTGYSFNLDGTTLYLSLAAVFCAQAAGIELPVSKQIIIMLTLMLTSKGVAGVPRASLVVLSGALSNFEIPMEAIPLIMGVDAIMDMARTATNLLGNCLATVVVAKWEREFRTPEWHEEQAIHARENEAAANNNNKEEMAEEV</sequence>
<comment type="subcellular location">
    <subcellularLocation>
        <location evidence="1">Cell membrane</location>
        <topology evidence="1">Multi-pass membrane protein</topology>
    </subcellularLocation>
    <subcellularLocation>
        <location evidence="8">Membrane</location>
        <topology evidence="8">Multi-pass membrane protein</topology>
    </subcellularLocation>
</comment>
<comment type="similarity">
    <text evidence="8">Belongs to the dicarboxylate/amino acid:cation symporter (DAACS) (TC 2.A.23) family.</text>
</comment>
<dbReference type="AlphaFoldDB" id="A0A4P9YUJ4"/>
<keyword evidence="7 8" id="KW-0472">Membrane</keyword>
<evidence type="ECO:0000313" key="10">
    <source>
        <dbReference type="Proteomes" id="UP000278143"/>
    </source>
</evidence>
<gene>
    <name evidence="9" type="ORF">SYNPS1DRAFT_18196</name>
</gene>
<dbReference type="GO" id="GO:0005886">
    <property type="term" value="C:plasma membrane"/>
    <property type="evidence" value="ECO:0007669"/>
    <property type="project" value="UniProtKB-SubCell"/>
</dbReference>
<dbReference type="Proteomes" id="UP000278143">
    <property type="component" value="Unassembled WGS sequence"/>
</dbReference>
<dbReference type="PRINTS" id="PR00173">
    <property type="entry name" value="EDTRNSPORT"/>
</dbReference>
<keyword evidence="2 8" id="KW-0813">Transport</keyword>